<feature type="region of interest" description="Disordered" evidence="3">
    <location>
        <begin position="1"/>
        <end position="37"/>
    </location>
</feature>
<dbReference type="EMBL" id="ML122288">
    <property type="protein sequence ID" value="RPD56441.1"/>
    <property type="molecule type" value="Genomic_DNA"/>
</dbReference>
<evidence type="ECO:0000256" key="2">
    <source>
        <dbReference type="ARBA" id="ARBA00023242"/>
    </source>
</evidence>
<protein>
    <submittedName>
        <fullName evidence="4">Uncharacterized protein</fullName>
    </submittedName>
</protein>
<reference evidence="4" key="1">
    <citation type="journal article" date="2018" name="Genome Biol. Evol.">
        <title>Genomics and development of Lentinus tigrinus, a white-rot wood-decaying mushroom with dimorphic fruiting bodies.</title>
        <authorList>
            <person name="Wu B."/>
            <person name="Xu Z."/>
            <person name="Knudson A."/>
            <person name="Carlson A."/>
            <person name="Chen N."/>
            <person name="Kovaka S."/>
            <person name="LaButti K."/>
            <person name="Lipzen A."/>
            <person name="Pennachio C."/>
            <person name="Riley R."/>
            <person name="Schakwitz W."/>
            <person name="Umezawa K."/>
            <person name="Ohm R.A."/>
            <person name="Grigoriev I.V."/>
            <person name="Nagy L.G."/>
            <person name="Gibbons J."/>
            <person name="Hibbett D."/>
        </authorList>
    </citation>
    <scope>NUCLEOTIDE SEQUENCE [LARGE SCALE GENOMIC DNA]</scope>
    <source>
        <strain evidence="4">ALCF2SS1-6</strain>
    </source>
</reference>
<dbReference type="STRING" id="1328759.A0A5C2RZH8"/>
<comment type="subcellular location">
    <subcellularLocation>
        <location evidence="1">Nucleus</location>
    </subcellularLocation>
</comment>
<dbReference type="OrthoDB" id="10265969at2759"/>
<evidence type="ECO:0000313" key="5">
    <source>
        <dbReference type="Proteomes" id="UP000313359"/>
    </source>
</evidence>
<evidence type="ECO:0000256" key="3">
    <source>
        <dbReference type="SAM" id="MobiDB-lite"/>
    </source>
</evidence>
<dbReference type="InterPro" id="IPR036600">
    <property type="entry name" value="PAH_sf"/>
</dbReference>
<dbReference type="Gene3D" id="1.20.1160.11">
    <property type="entry name" value="Paired amphipathic helix"/>
    <property type="match status" value="1"/>
</dbReference>
<evidence type="ECO:0000313" key="4">
    <source>
        <dbReference type="EMBL" id="RPD56441.1"/>
    </source>
</evidence>
<keyword evidence="2" id="KW-0539">Nucleus</keyword>
<name>A0A5C2RZH8_9APHY</name>
<dbReference type="SUPFAM" id="SSF47762">
    <property type="entry name" value="PAH2 domain"/>
    <property type="match status" value="1"/>
</dbReference>
<feature type="compositionally biased region" description="Polar residues" evidence="3">
    <location>
        <begin position="1"/>
        <end position="22"/>
    </location>
</feature>
<keyword evidence="5" id="KW-1185">Reference proteome</keyword>
<dbReference type="GO" id="GO:0006355">
    <property type="term" value="P:regulation of DNA-templated transcription"/>
    <property type="evidence" value="ECO:0007669"/>
    <property type="project" value="InterPro"/>
</dbReference>
<proteinExistence type="predicted"/>
<dbReference type="AlphaFoldDB" id="A0A5C2RZH8"/>
<dbReference type="Proteomes" id="UP000313359">
    <property type="component" value="Unassembled WGS sequence"/>
</dbReference>
<accession>A0A5C2RZH8</accession>
<sequence length="122" mass="13453">MEARDITNTLSDSRVASSSRTDTPLEASQPPLPAEPHATAAYSYYPTGVSAQQLDSPARAINFSNALNYLDSVKAQFSQQPEVYNKFLDIMKDANNSRRVLLIVYPDSIAARFGIQGTKQRN</sequence>
<dbReference type="GO" id="GO:0005634">
    <property type="term" value="C:nucleus"/>
    <property type="evidence" value="ECO:0007669"/>
    <property type="project" value="UniProtKB-SubCell"/>
</dbReference>
<gene>
    <name evidence="4" type="ORF">L227DRAFT_258989</name>
</gene>
<organism evidence="4 5">
    <name type="scientific">Lentinus tigrinus ALCF2SS1-6</name>
    <dbReference type="NCBI Taxonomy" id="1328759"/>
    <lineage>
        <taxon>Eukaryota</taxon>
        <taxon>Fungi</taxon>
        <taxon>Dikarya</taxon>
        <taxon>Basidiomycota</taxon>
        <taxon>Agaricomycotina</taxon>
        <taxon>Agaricomycetes</taxon>
        <taxon>Polyporales</taxon>
        <taxon>Polyporaceae</taxon>
        <taxon>Lentinus</taxon>
    </lineage>
</organism>
<evidence type="ECO:0000256" key="1">
    <source>
        <dbReference type="ARBA" id="ARBA00004123"/>
    </source>
</evidence>